<evidence type="ECO:0000313" key="3">
    <source>
        <dbReference type="EMBL" id="RAX38196.1"/>
    </source>
</evidence>
<evidence type="ECO:0000313" key="4">
    <source>
        <dbReference type="Proteomes" id="UP000251205"/>
    </source>
</evidence>
<name>A0A329Y3C7_RHITR</name>
<sequence>MVAMNGKDQGDSDRDEPRSFAAEDVRQGEIILKRRWQRVIFIGGLAAAVLLILLVRFAG</sequence>
<evidence type="ECO:0008006" key="5">
    <source>
        <dbReference type="Google" id="ProtNLM"/>
    </source>
</evidence>
<keyword evidence="2" id="KW-0812">Transmembrane</keyword>
<keyword evidence="2" id="KW-1133">Transmembrane helix</keyword>
<comment type="caution">
    <text evidence="3">The sequence shown here is derived from an EMBL/GenBank/DDBJ whole genome shotgun (WGS) entry which is preliminary data.</text>
</comment>
<feature type="compositionally biased region" description="Basic and acidic residues" evidence="1">
    <location>
        <begin position="8"/>
        <end position="20"/>
    </location>
</feature>
<protein>
    <recommendedName>
        <fullName evidence="5">Peptide ABC transporter permease</fullName>
    </recommendedName>
</protein>
<proteinExistence type="predicted"/>
<dbReference type="Proteomes" id="UP000251205">
    <property type="component" value="Unassembled WGS sequence"/>
</dbReference>
<gene>
    <name evidence="3" type="ORF">DQ393_26625</name>
</gene>
<dbReference type="EMBL" id="QMKK01000054">
    <property type="protein sequence ID" value="RAX38196.1"/>
    <property type="molecule type" value="Genomic_DNA"/>
</dbReference>
<feature type="transmembrane region" description="Helical" evidence="2">
    <location>
        <begin position="39"/>
        <end position="58"/>
    </location>
</feature>
<dbReference type="AlphaFoldDB" id="A0A329Y3C7"/>
<evidence type="ECO:0000256" key="2">
    <source>
        <dbReference type="SAM" id="Phobius"/>
    </source>
</evidence>
<feature type="region of interest" description="Disordered" evidence="1">
    <location>
        <begin position="1"/>
        <end position="20"/>
    </location>
</feature>
<reference evidence="3 4" key="1">
    <citation type="submission" date="2018-06" db="EMBL/GenBank/DDBJ databases">
        <title>Whole Genome Sequence of an efficient microsymbiont, Rhizobium tropici.</title>
        <authorList>
            <person name="Srinivasan R."/>
            <person name="Singh H.V."/>
            <person name="Srivastava R."/>
            <person name="Kumari B."/>
            <person name="Radhakrishna A."/>
        </authorList>
    </citation>
    <scope>NUCLEOTIDE SEQUENCE [LARGE SCALE GENOMIC DNA]</scope>
    <source>
        <strain evidence="3 4">IGFRI Rhizo-19</strain>
    </source>
</reference>
<keyword evidence="2" id="KW-0472">Membrane</keyword>
<organism evidence="3 4">
    <name type="scientific">Rhizobium tropici</name>
    <dbReference type="NCBI Taxonomy" id="398"/>
    <lineage>
        <taxon>Bacteria</taxon>
        <taxon>Pseudomonadati</taxon>
        <taxon>Pseudomonadota</taxon>
        <taxon>Alphaproteobacteria</taxon>
        <taxon>Hyphomicrobiales</taxon>
        <taxon>Rhizobiaceae</taxon>
        <taxon>Rhizobium/Agrobacterium group</taxon>
        <taxon>Rhizobium</taxon>
    </lineage>
</organism>
<evidence type="ECO:0000256" key="1">
    <source>
        <dbReference type="SAM" id="MobiDB-lite"/>
    </source>
</evidence>
<accession>A0A329Y3C7</accession>